<organism evidence="1 2">
    <name type="scientific">Monilinia laxa</name>
    <name type="common">Brown rot fungus</name>
    <name type="synonym">Sclerotinia laxa</name>
    <dbReference type="NCBI Taxonomy" id="61186"/>
    <lineage>
        <taxon>Eukaryota</taxon>
        <taxon>Fungi</taxon>
        <taxon>Dikarya</taxon>
        <taxon>Ascomycota</taxon>
        <taxon>Pezizomycotina</taxon>
        <taxon>Leotiomycetes</taxon>
        <taxon>Helotiales</taxon>
        <taxon>Sclerotiniaceae</taxon>
        <taxon>Monilinia</taxon>
    </lineage>
</organism>
<name>A0A5N6JW51_MONLA</name>
<evidence type="ECO:0000313" key="1">
    <source>
        <dbReference type="EMBL" id="KAB8293170.1"/>
    </source>
</evidence>
<reference evidence="1 2" key="1">
    <citation type="submission" date="2019-06" db="EMBL/GenBank/DDBJ databases">
        <title>Genome Sequence of the Brown Rot Fungal Pathogen Monilinia laxa.</title>
        <authorList>
            <person name="De Miccolis Angelini R.M."/>
            <person name="Landi L."/>
            <person name="Abate D."/>
            <person name="Pollastro S."/>
            <person name="Romanazzi G."/>
            <person name="Faretra F."/>
        </authorList>
    </citation>
    <scope>NUCLEOTIDE SEQUENCE [LARGE SCALE GENOMIC DNA]</scope>
    <source>
        <strain evidence="1 2">Mlax316</strain>
    </source>
</reference>
<keyword evidence="2" id="KW-1185">Reference proteome</keyword>
<accession>A0A5N6JW51</accession>
<dbReference type="EMBL" id="VIGI01000012">
    <property type="protein sequence ID" value="KAB8293170.1"/>
    <property type="molecule type" value="Genomic_DNA"/>
</dbReference>
<sequence length="156" mass="17691">MKLGKFKGSGCMNAGMIICIGTDWIGCGRAELGKYLLHFFPPGVWVGSIRKSYAFMVWAWIGEDWNINNVAHDVLEEHLSGMGFTCHSSQLYYPFISSERRDMPISVEKPSVKPKKGKKKKKKITTSQFISIPFNHVILHRPHSCMPFQNPSICMP</sequence>
<protein>
    <submittedName>
        <fullName evidence="1">Uncharacterized protein</fullName>
    </submittedName>
</protein>
<evidence type="ECO:0000313" key="2">
    <source>
        <dbReference type="Proteomes" id="UP000326757"/>
    </source>
</evidence>
<dbReference type="AlphaFoldDB" id="A0A5N6JW51"/>
<proteinExistence type="predicted"/>
<gene>
    <name evidence="1" type="ORF">EYC80_007517</name>
</gene>
<dbReference type="Proteomes" id="UP000326757">
    <property type="component" value="Unassembled WGS sequence"/>
</dbReference>
<comment type="caution">
    <text evidence="1">The sequence shown here is derived from an EMBL/GenBank/DDBJ whole genome shotgun (WGS) entry which is preliminary data.</text>
</comment>